<gene>
    <name evidence="1" type="ORF">TR51_25505</name>
</gene>
<dbReference type="AlphaFoldDB" id="A0A0D0NTB2"/>
<organism evidence="1 2">
    <name type="scientific">Kitasatospora griseola</name>
    <name type="common">Streptomyces griseolosporeus</name>
    <dbReference type="NCBI Taxonomy" id="2064"/>
    <lineage>
        <taxon>Bacteria</taxon>
        <taxon>Bacillati</taxon>
        <taxon>Actinomycetota</taxon>
        <taxon>Actinomycetes</taxon>
        <taxon>Kitasatosporales</taxon>
        <taxon>Streptomycetaceae</taxon>
        <taxon>Kitasatospora</taxon>
    </lineage>
</organism>
<dbReference type="Proteomes" id="UP000032066">
    <property type="component" value="Unassembled WGS sequence"/>
</dbReference>
<protein>
    <submittedName>
        <fullName evidence="1">Uncharacterized protein</fullName>
    </submittedName>
</protein>
<dbReference type="STRING" id="2064.TR51_25505"/>
<evidence type="ECO:0000313" key="2">
    <source>
        <dbReference type="Proteomes" id="UP000032066"/>
    </source>
</evidence>
<dbReference type="RefSeq" id="WP_043914370.1">
    <property type="nucleotide sequence ID" value="NZ_JXZB01000004.1"/>
</dbReference>
<accession>A0A0D0NTB2</accession>
<evidence type="ECO:0000313" key="1">
    <source>
        <dbReference type="EMBL" id="KIQ62401.1"/>
    </source>
</evidence>
<name>A0A0D0NTB2_KITGR</name>
<proteinExistence type="predicted"/>
<dbReference type="EMBL" id="JXZB01000004">
    <property type="protein sequence ID" value="KIQ62401.1"/>
    <property type="molecule type" value="Genomic_DNA"/>
</dbReference>
<reference evidence="1 2" key="1">
    <citation type="submission" date="2015-02" db="EMBL/GenBank/DDBJ databases">
        <title>Draft genome sequence of Kitasatospora griseola MF730-N6, a bafilomycin, terpentecin and satosporin producer.</title>
        <authorList>
            <person name="Arens J.C."/>
            <person name="Haltli B."/>
            <person name="Kerr R.G."/>
        </authorList>
    </citation>
    <scope>NUCLEOTIDE SEQUENCE [LARGE SCALE GENOMIC DNA]</scope>
    <source>
        <strain evidence="1 2">MF730-N6</strain>
    </source>
</reference>
<keyword evidence="2" id="KW-1185">Reference proteome</keyword>
<dbReference type="PATRIC" id="fig|2064.6.peg.5421"/>
<comment type="caution">
    <text evidence="1">The sequence shown here is derived from an EMBL/GenBank/DDBJ whole genome shotgun (WGS) entry which is preliminary data.</text>
</comment>
<sequence length="110" mass="11805">MSTKITFEDLIAEVENAYEIVEFVGPDGTVFAMRSLVILPREARRSVVAAVAVANNKSADVDQQETAIDKVLVSVVDKPSEFQSVLDALPLGAKVKLIEAWSEGTQAGEA</sequence>